<dbReference type="GO" id="GO:0005975">
    <property type="term" value="P:carbohydrate metabolic process"/>
    <property type="evidence" value="ECO:0007669"/>
    <property type="project" value="InterPro"/>
</dbReference>
<evidence type="ECO:0000256" key="6">
    <source>
        <dbReference type="SAM" id="SignalP"/>
    </source>
</evidence>
<feature type="domain" description="Glycoside hydrolase family 3 N-terminal" evidence="7">
    <location>
        <begin position="44"/>
        <end position="397"/>
    </location>
</feature>
<accession>A0A2T9YMC6</accession>
<dbReference type="PROSITE" id="PS00775">
    <property type="entry name" value="GLYCOSYL_HYDROL_F3"/>
    <property type="match status" value="1"/>
</dbReference>
<dbReference type="GO" id="GO:0009254">
    <property type="term" value="P:peptidoglycan turnover"/>
    <property type="evidence" value="ECO:0007669"/>
    <property type="project" value="TreeGrafter"/>
</dbReference>
<name>A0A2T9YMC6_9FUNG</name>
<dbReference type="InterPro" id="IPR036962">
    <property type="entry name" value="Glyco_hydro_3_N_sf"/>
</dbReference>
<keyword evidence="6" id="KW-0732">Signal</keyword>
<dbReference type="InterPro" id="IPR050226">
    <property type="entry name" value="NagZ_Beta-hexosaminidase"/>
</dbReference>
<evidence type="ECO:0000256" key="1">
    <source>
        <dbReference type="ARBA" id="ARBA00001231"/>
    </source>
</evidence>
<dbReference type="STRING" id="61424.A0A2T9YMC6"/>
<comment type="catalytic activity">
    <reaction evidence="1">
        <text>Hydrolysis of terminal non-reducing N-acetyl-D-hexosamine residues in N-acetyl-beta-D-hexosaminides.</text>
        <dbReference type="EC" id="3.2.1.52"/>
    </reaction>
</comment>
<comment type="caution">
    <text evidence="8">The sequence shown here is derived from an EMBL/GenBank/DDBJ whole genome shotgun (WGS) entry which is preliminary data.</text>
</comment>
<gene>
    <name evidence="8" type="ORF">BB559_003241</name>
</gene>
<keyword evidence="4" id="KW-0378">Hydrolase</keyword>
<evidence type="ECO:0000259" key="7">
    <source>
        <dbReference type="Pfam" id="PF00933"/>
    </source>
</evidence>
<evidence type="ECO:0000256" key="2">
    <source>
        <dbReference type="ARBA" id="ARBA00005336"/>
    </source>
</evidence>
<evidence type="ECO:0000256" key="3">
    <source>
        <dbReference type="ARBA" id="ARBA00012663"/>
    </source>
</evidence>
<organism evidence="8 9">
    <name type="scientific">Furculomyces boomerangus</name>
    <dbReference type="NCBI Taxonomy" id="61424"/>
    <lineage>
        <taxon>Eukaryota</taxon>
        <taxon>Fungi</taxon>
        <taxon>Fungi incertae sedis</taxon>
        <taxon>Zoopagomycota</taxon>
        <taxon>Kickxellomycotina</taxon>
        <taxon>Harpellomycetes</taxon>
        <taxon>Harpellales</taxon>
        <taxon>Harpellaceae</taxon>
        <taxon>Furculomyces</taxon>
    </lineage>
</organism>
<keyword evidence="9" id="KW-1185">Reference proteome</keyword>
<evidence type="ECO:0000313" key="9">
    <source>
        <dbReference type="Proteomes" id="UP000245699"/>
    </source>
</evidence>
<proteinExistence type="inferred from homology"/>
<dbReference type="SUPFAM" id="SSF52279">
    <property type="entry name" value="Beta-D-glucan exohydrolase, C-terminal domain"/>
    <property type="match status" value="1"/>
</dbReference>
<dbReference type="PANTHER" id="PTHR30480">
    <property type="entry name" value="BETA-HEXOSAMINIDASE-RELATED"/>
    <property type="match status" value="1"/>
</dbReference>
<reference evidence="8 9" key="1">
    <citation type="journal article" date="2018" name="MBio">
        <title>Comparative Genomics Reveals the Core Gene Toolbox for the Fungus-Insect Symbiosis.</title>
        <authorList>
            <person name="Wang Y."/>
            <person name="Stata M."/>
            <person name="Wang W."/>
            <person name="Stajich J.E."/>
            <person name="White M.M."/>
            <person name="Moncalvo J.M."/>
        </authorList>
    </citation>
    <scope>NUCLEOTIDE SEQUENCE [LARGE SCALE GENOMIC DNA]</scope>
    <source>
        <strain evidence="8 9">AUS-77-4</strain>
    </source>
</reference>
<evidence type="ECO:0000313" key="8">
    <source>
        <dbReference type="EMBL" id="PVU93488.1"/>
    </source>
</evidence>
<dbReference type="InterPro" id="IPR036881">
    <property type="entry name" value="Glyco_hydro_3_C_sf"/>
</dbReference>
<comment type="similarity">
    <text evidence="2">Belongs to the glycosyl hydrolase 3 family.</text>
</comment>
<dbReference type="GO" id="GO:0004563">
    <property type="term" value="F:beta-N-acetylhexosaminidase activity"/>
    <property type="evidence" value="ECO:0007669"/>
    <property type="project" value="UniProtKB-EC"/>
</dbReference>
<dbReference type="InterPro" id="IPR019800">
    <property type="entry name" value="Glyco_hydro_3_AS"/>
</dbReference>
<dbReference type="InterPro" id="IPR017853">
    <property type="entry name" value="GH"/>
</dbReference>
<dbReference type="Gene3D" id="3.20.20.300">
    <property type="entry name" value="Glycoside hydrolase, family 3, N-terminal domain"/>
    <property type="match status" value="1"/>
</dbReference>
<dbReference type="PANTHER" id="PTHR30480:SF13">
    <property type="entry name" value="BETA-HEXOSAMINIDASE"/>
    <property type="match status" value="1"/>
</dbReference>
<protein>
    <recommendedName>
        <fullName evidence="3">beta-N-acetylhexosaminidase</fullName>
        <ecNumber evidence="3">3.2.1.52</ecNumber>
    </recommendedName>
</protein>
<evidence type="ECO:0000256" key="5">
    <source>
        <dbReference type="ARBA" id="ARBA00023295"/>
    </source>
</evidence>
<dbReference type="EC" id="3.2.1.52" evidence="3"/>
<dbReference type="Gene3D" id="3.40.50.1700">
    <property type="entry name" value="Glycoside hydrolase family 3 C-terminal domain"/>
    <property type="match status" value="1"/>
</dbReference>
<dbReference type="PRINTS" id="PR00133">
    <property type="entry name" value="GLHYDRLASE3"/>
</dbReference>
<feature type="chain" id="PRO_5015440060" description="beta-N-acetylhexosaminidase" evidence="6">
    <location>
        <begin position="20"/>
        <end position="640"/>
    </location>
</feature>
<dbReference type="SUPFAM" id="SSF51445">
    <property type="entry name" value="(Trans)glycosidases"/>
    <property type="match status" value="1"/>
</dbReference>
<dbReference type="InterPro" id="IPR001764">
    <property type="entry name" value="Glyco_hydro_3_N"/>
</dbReference>
<dbReference type="Proteomes" id="UP000245699">
    <property type="component" value="Unassembled WGS sequence"/>
</dbReference>
<dbReference type="AlphaFoldDB" id="A0A2T9YMC6"/>
<feature type="signal peptide" evidence="6">
    <location>
        <begin position="1"/>
        <end position="19"/>
    </location>
</feature>
<dbReference type="OrthoDB" id="416222at2759"/>
<dbReference type="EMBL" id="MBFT01000321">
    <property type="protein sequence ID" value="PVU93488.1"/>
    <property type="molecule type" value="Genomic_DNA"/>
</dbReference>
<dbReference type="Pfam" id="PF00933">
    <property type="entry name" value="Glyco_hydro_3"/>
    <property type="match status" value="1"/>
</dbReference>
<evidence type="ECO:0000256" key="4">
    <source>
        <dbReference type="ARBA" id="ARBA00022801"/>
    </source>
</evidence>
<sequence length="640" mass="68273">MKISGIISVTVSLLAASIAQTPDDYVMDDCIKCQSVKCILSKMTVEEKITQKMIPEFRSWSVGSCGATSSVTVMNSEIASFLAKYKFGGAILFAPNTPQTQQTLVLVDDIQQANLQTNKIPLLITIDQEGGAVTRLGQGTMLPGNMAVGATRNPNYAFQTGQVIGEELSALGINTDHSPDADINTNPLNPVINVRSFGSDTSLVAEYATQYYKGLASKNIIATAKHFPGHGDTSADTHVLLPAATRSREYVYTHELVPFQSLIDNGIDMIMTAHIQYPSLDNTTLPSLTGGEIIAPATLSKVILTDILRGEMGFQGVVISDAMGMDAIITNFGRVDASRKAFIAGIDICLMPAIPTCLADPLMAVFDQIIAGVKQDIADGTYTMEELDASVTRILNLKKKYGILAYDGSNQAARIANALSVVGSADHKAIETQMANDAITLINNDPVRGIPLNIDANTKIAILMPQIGNEQQIASVTKTFTDLGITVSTIPFSYLNTQFSATAGQAQIDQATHVILGSQTNVNNPEVDGGSITTNPGTTNGWATTFPISAINYANSKNKPIFTISLRSPYEVANFVNSTTTLAAYGFKGYNSGVMMEPNIPAAIRVILGKVKPVGKLPVDIYSPVDKTTIAYPFGHGLTL</sequence>
<keyword evidence="5" id="KW-0326">Glycosidase</keyword>